<evidence type="ECO:0000256" key="1">
    <source>
        <dbReference type="SAM" id="MobiDB-lite"/>
    </source>
</evidence>
<dbReference type="PANTHER" id="PTHR43396:SF6">
    <property type="entry name" value="ABL201WP"/>
    <property type="match status" value="1"/>
</dbReference>
<keyword evidence="4" id="KW-1185">Reference proteome</keyword>
<dbReference type="InterPro" id="IPR012292">
    <property type="entry name" value="Globin/Proto"/>
</dbReference>
<evidence type="ECO:0000313" key="4">
    <source>
        <dbReference type="Proteomes" id="UP000650833"/>
    </source>
</evidence>
<dbReference type="GO" id="GO:0019825">
    <property type="term" value="F:oxygen binding"/>
    <property type="evidence" value="ECO:0007669"/>
    <property type="project" value="InterPro"/>
</dbReference>
<evidence type="ECO:0000259" key="2">
    <source>
        <dbReference type="PROSITE" id="PS01033"/>
    </source>
</evidence>
<gene>
    <name evidence="3" type="ORF">INT46_001668</name>
</gene>
<reference evidence="3" key="1">
    <citation type="submission" date="2020-12" db="EMBL/GenBank/DDBJ databases">
        <title>Metabolic potential, ecology and presence of endohyphal bacteria is reflected in genomic diversity of Mucoromycotina.</title>
        <authorList>
            <person name="Muszewska A."/>
            <person name="Okrasinska A."/>
            <person name="Steczkiewicz K."/>
            <person name="Drgas O."/>
            <person name="Orlowska M."/>
            <person name="Perlinska-Lenart U."/>
            <person name="Aleksandrzak-Piekarczyk T."/>
            <person name="Szatraj K."/>
            <person name="Zielenkiewicz U."/>
            <person name="Pilsyk S."/>
            <person name="Malc E."/>
            <person name="Mieczkowski P."/>
            <person name="Kruszewska J.S."/>
            <person name="Biernat P."/>
            <person name="Pawlowska J."/>
        </authorList>
    </citation>
    <scope>NUCLEOTIDE SEQUENCE</scope>
    <source>
        <strain evidence="3">CBS 226.32</strain>
    </source>
</reference>
<dbReference type="PANTHER" id="PTHR43396">
    <property type="entry name" value="FLAVOHEMOPROTEIN"/>
    <property type="match status" value="1"/>
</dbReference>
<feature type="domain" description="Globin" evidence="2">
    <location>
        <begin position="394"/>
        <end position="604"/>
    </location>
</feature>
<dbReference type="Gene3D" id="3.40.50.150">
    <property type="entry name" value="Vaccinia Virus protein VP39"/>
    <property type="match status" value="1"/>
</dbReference>
<dbReference type="SUPFAM" id="SSF53335">
    <property type="entry name" value="S-adenosyl-L-methionine-dependent methyltransferases"/>
    <property type="match status" value="1"/>
</dbReference>
<dbReference type="InterPro" id="IPR029063">
    <property type="entry name" value="SAM-dependent_MTases_sf"/>
</dbReference>
<feature type="region of interest" description="Disordered" evidence="1">
    <location>
        <begin position="1"/>
        <end position="58"/>
    </location>
</feature>
<dbReference type="InterPro" id="IPR000971">
    <property type="entry name" value="Globin"/>
</dbReference>
<dbReference type="PROSITE" id="PS01033">
    <property type="entry name" value="GLOBIN"/>
    <property type="match status" value="1"/>
</dbReference>
<dbReference type="Proteomes" id="UP000650833">
    <property type="component" value="Unassembled WGS sequence"/>
</dbReference>
<dbReference type="GO" id="GO:0046210">
    <property type="term" value="P:nitric oxide catabolic process"/>
    <property type="evidence" value="ECO:0007669"/>
    <property type="project" value="TreeGrafter"/>
</dbReference>
<dbReference type="InterPro" id="IPR009050">
    <property type="entry name" value="Globin-like_sf"/>
</dbReference>
<sequence>MGNASSSSIKNNYTQNELMTSTADKKIPKHLQPLKRKHTQKKKIESSPAAVTASPPRIAEENQVAATVSNDHINTLIPNNFYNASNDINQIFIDHSASSPQLFRWTKGRRFASSQNIAYPLPNDQTELDRHRVQFYVVRWALESRHITPPLIKKKLFEGIRVLDVGCGPGLWVGHPIIDMAEDFKKSKFDALDICSLLPTEQCTNNNFNFTCHNVVESAFPFESNTFDYVQQSMATLSYKIDDWPIVLSEIKRVTKPGGFIQLIEPDMFPQQLGPQGEIWRDQIHNALRDQRGYEPRIACQLEKLLFDLDLEDITVRYVSVPVGSWGLDIGHLWEQNVDAFLESARPFLFTDVLDNSIATGLISISNSTNAVQSLINSPSLPRIALRTYRDITPPTQAQIDIVRYTWERVSEIHLDTDDPAVSTTHAFGLAFYDALFKLEPSLKLLFTNIFQKARALAGMISYIARAPNVTESKQFKLLPLQSGECCTSTKPERIPTIREINARKRKETNATTFEDLVSSVTTNSNIKADDDEEGDPEILLYKLRELGARHYFYNVEPRFLELVGPAVLSALKLRLGKEFLPEVAEAWTRAHAYVAYHMKAGLESQVAWEQRRRKSDKN</sequence>
<name>A0A8H7QCM9_9FUNG</name>
<dbReference type="Gene3D" id="1.10.490.10">
    <property type="entry name" value="Globins"/>
    <property type="match status" value="1"/>
</dbReference>
<organism evidence="3 4">
    <name type="scientific">Mucor plumbeus</name>
    <dbReference type="NCBI Taxonomy" id="97098"/>
    <lineage>
        <taxon>Eukaryota</taxon>
        <taxon>Fungi</taxon>
        <taxon>Fungi incertae sedis</taxon>
        <taxon>Mucoromycota</taxon>
        <taxon>Mucoromycotina</taxon>
        <taxon>Mucoromycetes</taxon>
        <taxon>Mucorales</taxon>
        <taxon>Mucorineae</taxon>
        <taxon>Mucoraceae</taxon>
        <taxon>Mucor</taxon>
    </lineage>
</organism>
<dbReference type="GO" id="GO:0020037">
    <property type="term" value="F:heme binding"/>
    <property type="evidence" value="ECO:0007669"/>
    <property type="project" value="InterPro"/>
</dbReference>
<dbReference type="CDD" id="cd02440">
    <property type="entry name" value="AdoMet_MTases"/>
    <property type="match status" value="1"/>
</dbReference>
<dbReference type="AlphaFoldDB" id="A0A8H7QCM9"/>
<dbReference type="SUPFAM" id="SSF46458">
    <property type="entry name" value="Globin-like"/>
    <property type="match status" value="1"/>
</dbReference>
<dbReference type="OrthoDB" id="2013972at2759"/>
<dbReference type="GO" id="GO:0071949">
    <property type="term" value="F:FAD binding"/>
    <property type="evidence" value="ECO:0007669"/>
    <property type="project" value="TreeGrafter"/>
</dbReference>
<comment type="caution">
    <text evidence="3">The sequence shown here is derived from an EMBL/GenBank/DDBJ whole genome shotgun (WGS) entry which is preliminary data.</text>
</comment>
<evidence type="ECO:0000313" key="3">
    <source>
        <dbReference type="EMBL" id="KAG2189655.1"/>
    </source>
</evidence>
<protein>
    <recommendedName>
        <fullName evidence="2">Globin domain-containing protein</fullName>
    </recommendedName>
</protein>
<dbReference type="GO" id="GO:0071500">
    <property type="term" value="P:cellular response to nitrosative stress"/>
    <property type="evidence" value="ECO:0007669"/>
    <property type="project" value="TreeGrafter"/>
</dbReference>
<feature type="compositionally biased region" description="Basic residues" evidence="1">
    <location>
        <begin position="27"/>
        <end position="41"/>
    </location>
</feature>
<dbReference type="InterPro" id="IPR041698">
    <property type="entry name" value="Methyltransf_25"/>
</dbReference>
<proteinExistence type="predicted"/>
<feature type="compositionally biased region" description="Polar residues" evidence="1">
    <location>
        <begin position="1"/>
        <end position="22"/>
    </location>
</feature>
<dbReference type="Pfam" id="PF13649">
    <property type="entry name" value="Methyltransf_25"/>
    <property type="match status" value="1"/>
</dbReference>
<accession>A0A8H7QCM9</accession>
<dbReference type="EMBL" id="JAEPRC010001294">
    <property type="protein sequence ID" value="KAG2189655.1"/>
    <property type="molecule type" value="Genomic_DNA"/>
</dbReference>
<dbReference type="GO" id="GO:0008941">
    <property type="term" value="F:nitric oxide dioxygenase NAD(P)H activity"/>
    <property type="evidence" value="ECO:0007669"/>
    <property type="project" value="TreeGrafter"/>
</dbReference>